<evidence type="ECO:0008006" key="5">
    <source>
        <dbReference type="Google" id="ProtNLM"/>
    </source>
</evidence>
<sequence>MTSSSRSPKHSWTHAKEACLVDCLVNLVNAGGGDTPYNKRTPEQAHSRITTHYRTCSGKIESQESMWRPLQTSVRTYRSITIVFPQRMASTWSSPLCAAQG</sequence>
<dbReference type="Proteomes" id="UP000321947">
    <property type="component" value="Unassembled WGS sequence"/>
</dbReference>
<dbReference type="EMBL" id="SSTD01014931">
    <property type="protein sequence ID" value="TYK03487.1"/>
    <property type="molecule type" value="Genomic_DNA"/>
</dbReference>
<reference evidence="3 4" key="1">
    <citation type="submission" date="2019-08" db="EMBL/GenBank/DDBJ databases">
        <title>Draft genome sequences of two oriental melons (Cucumis melo L. var makuwa).</title>
        <authorList>
            <person name="Kwon S.-Y."/>
        </authorList>
    </citation>
    <scope>NUCLEOTIDE SEQUENCE [LARGE SCALE GENOMIC DNA]</scope>
    <source>
        <strain evidence="4">cv. Chang Bougi</strain>
        <strain evidence="3">cv. SW 3</strain>
        <tissue evidence="2">Leaf</tissue>
    </source>
</reference>
<dbReference type="AlphaFoldDB" id="A0A5D3BVI5"/>
<protein>
    <recommendedName>
        <fullName evidence="5">Retrotransposon protein</fullName>
    </recommendedName>
</protein>
<accession>A0A5D3BVI5</accession>
<evidence type="ECO:0000313" key="4">
    <source>
        <dbReference type="Proteomes" id="UP000321947"/>
    </source>
</evidence>
<evidence type="ECO:0000313" key="1">
    <source>
        <dbReference type="EMBL" id="KAA0033073.1"/>
    </source>
</evidence>
<name>A0A5D3BVI5_CUCMM</name>
<proteinExistence type="predicted"/>
<evidence type="ECO:0000313" key="3">
    <source>
        <dbReference type="Proteomes" id="UP000321393"/>
    </source>
</evidence>
<comment type="caution">
    <text evidence="2">The sequence shown here is derived from an EMBL/GenBank/DDBJ whole genome shotgun (WGS) entry which is preliminary data.</text>
</comment>
<gene>
    <name evidence="2" type="ORF">E5676_scaffold121G001040</name>
    <name evidence="1" type="ORF">E6C27_scaffold269G001910</name>
</gene>
<organism evidence="2 4">
    <name type="scientific">Cucumis melo var. makuwa</name>
    <name type="common">Oriental melon</name>
    <dbReference type="NCBI Taxonomy" id="1194695"/>
    <lineage>
        <taxon>Eukaryota</taxon>
        <taxon>Viridiplantae</taxon>
        <taxon>Streptophyta</taxon>
        <taxon>Embryophyta</taxon>
        <taxon>Tracheophyta</taxon>
        <taxon>Spermatophyta</taxon>
        <taxon>Magnoliopsida</taxon>
        <taxon>eudicotyledons</taxon>
        <taxon>Gunneridae</taxon>
        <taxon>Pentapetalae</taxon>
        <taxon>rosids</taxon>
        <taxon>fabids</taxon>
        <taxon>Cucurbitales</taxon>
        <taxon>Cucurbitaceae</taxon>
        <taxon>Benincaseae</taxon>
        <taxon>Cucumis</taxon>
    </lineage>
</organism>
<dbReference type="Proteomes" id="UP000321393">
    <property type="component" value="Unassembled WGS sequence"/>
</dbReference>
<dbReference type="EMBL" id="SSTE01020983">
    <property type="protein sequence ID" value="KAA0033073.1"/>
    <property type="molecule type" value="Genomic_DNA"/>
</dbReference>
<evidence type="ECO:0000313" key="2">
    <source>
        <dbReference type="EMBL" id="TYK03487.1"/>
    </source>
</evidence>